<dbReference type="EMBL" id="BJYU01000042">
    <property type="protein sequence ID" value="GEO15454.1"/>
    <property type="molecule type" value="Genomic_DNA"/>
</dbReference>
<keyword evidence="8 21" id="KW-0349">Heme</keyword>
<dbReference type="GO" id="GO:0005506">
    <property type="term" value="F:iron ion binding"/>
    <property type="evidence" value="ECO:0007669"/>
    <property type="project" value="InterPro"/>
</dbReference>
<dbReference type="OrthoDB" id="9811281at2"/>
<evidence type="ECO:0000256" key="10">
    <source>
        <dbReference type="ARBA" id="ARBA00022692"/>
    </source>
</evidence>
<comment type="pathway">
    <text evidence="2 21">Energy metabolism; oxidative phosphorylation.</text>
</comment>
<evidence type="ECO:0000256" key="16">
    <source>
        <dbReference type="ARBA" id="ARBA00023002"/>
    </source>
</evidence>
<dbReference type="GO" id="GO:0005886">
    <property type="term" value="C:plasma membrane"/>
    <property type="evidence" value="ECO:0007669"/>
    <property type="project" value="UniProtKB-SubCell"/>
</dbReference>
<evidence type="ECO:0000256" key="1">
    <source>
        <dbReference type="ARBA" id="ARBA00004533"/>
    </source>
</evidence>
<keyword evidence="7 21" id="KW-0997">Cell inner membrane</keyword>
<dbReference type="UniPathway" id="UPA00705"/>
<feature type="transmembrane region" description="Helical" evidence="24">
    <location>
        <begin position="35"/>
        <end position="57"/>
    </location>
</feature>
<evidence type="ECO:0000259" key="25">
    <source>
        <dbReference type="PROSITE" id="PS51007"/>
    </source>
</evidence>
<feature type="binding site" description="covalent" evidence="23">
    <location>
        <position position="224"/>
    </location>
    <ligand>
        <name>heme c</name>
        <dbReference type="ChEBI" id="CHEBI:61717"/>
        <label>2</label>
    </ligand>
</feature>
<dbReference type="Pfam" id="PF14715">
    <property type="entry name" value="FixP_N"/>
    <property type="match status" value="1"/>
</dbReference>
<dbReference type="PANTHER" id="PTHR33751:SF1">
    <property type="entry name" value="CBB3-TYPE CYTOCHROME C OXIDASE SUBUNIT FIXP"/>
    <property type="match status" value="1"/>
</dbReference>
<dbReference type="PROSITE" id="PS51007">
    <property type="entry name" value="CYTC"/>
    <property type="match status" value="2"/>
</dbReference>
<dbReference type="GO" id="GO:0020037">
    <property type="term" value="F:heme binding"/>
    <property type="evidence" value="ECO:0007669"/>
    <property type="project" value="InterPro"/>
</dbReference>
<evidence type="ECO:0000256" key="14">
    <source>
        <dbReference type="ARBA" id="ARBA00022982"/>
    </source>
</evidence>
<evidence type="ECO:0000256" key="7">
    <source>
        <dbReference type="ARBA" id="ARBA00022519"/>
    </source>
</evidence>
<evidence type="ECO:0000256" key="12">
    <source>
        <dbReference type="ARBA" id="ARBA00022737"/>
    </source>
</evidence>
<comment type="subunit">
    <text evidence="4">Component of the cbb3-type cytochrome c oxidase at least composed of FixN, FixO, FixQ and FixP.</text>
</comment>
<feature type="domain" description="Cytochrome c" evidence="25">
    <location>
        <begin position="111"/>
        <end position="200"/>
    </location>
</feature>
<dbReference type="Gene3D" id="6.10.280.130">
    <property type="match status" value="1"/>
</dbReference>
<proteinExistence type="inferred from homology"/>
<keyword evidence="15 24" id="KW-1133">Transmembrane helix</keyword>
<evidence type="ECO:0000256" key="11">
    <source>
        <dbReference type="ARBA" id="ARBA00022723"/>
    </source>
</evidence>
<protein>
    <recommendedName>
        <fullName evidence="21">Cbb3-type cytochrome c oxidase subunit</fullName>
    </recommendedName>
</protein>
<keyword evidence="12" id="KW-0677">Repeat</keyword>
<comment type="function">
    <text evidence="20">C-type cytochrome. Part of the cbb3-type cytochrome c oxidase complex. FixP subunit is required for transferring electrons from donor cytochrome c via its heme groups to FixO subunit. From there, electrons are shuttled to the catalytic binuclear center of FixN subunit where oxygen reduction takes place. The complex also functions as a proton pump.</text>
</comment>
<evidence type="ECO:0000256" key="18">
    <source>
        <dbReference type="ARBA" id="ARBA00023065"/>
    </source>
</evidence>
<dbReference type="InterPro" id="IPR038414">
    <property type="entry name" value="CcoP_N_sf"/>
</dbReference>
<keyword evidence="19 21" id="KW-0472">Membrane</keyword>
<feature type="binding site" description="axial binding residue" evidence="22">
    <location>
        <position position="225"/>
    </location>
    <ligand>
        <name>heme c</name>
        <dbReference type="ChEBI" id="CHEBI:61717"/>
        <label>2</label>
    </ligand>
    <ligandPart>
        <name>Fe</name>
        <dbReference type="ChEBI" id="CHEBI:18248"/>
    </ligandPart>
</feature>
<keyword evidence="14 21" id="KW-0249">Electron transport</keyword>
<feature type="binding site" description="covalent" evidence="23">
    <location>
        <position position="124"/>
    </location>
    <ligand>
        <name>heme c</name>
        <dbReference type="ChEBI" id="CHEBI:61717"/>
        <label>1</label>
    </ligand>
</feature>
<sequence length="329" mass="35485">MSQETHEQIDAVTGVSTTGHSWDEIQELNNPLPRWWLWSFYATIVWAIAYCIAYPAWPLVSSYTKGVLDWHSREAIVQDLDALKAQRAGTTAKLAHASLEEIRQDPELFAFARAQGKAAFGDNCAGCHGAGGAGAKGYPNLNDDDWLWGGSLTDVEKTIRFGARSTSDKGHQGTMPAFGRDGMLKRQELAHTADYVRSLSGLPAEKGADLAAGAKVFAENCAACHGDKGQGNKELGAPNLSDKIWLFGSDKATIMESLWNGRGGVMPAWSERLDDTTVKALTLYVNSLGGRPEALRTRNGHSAVGNERPAGNCRPLALTQIKEGPQSSS</sequence>
<dbReference type="GO" id="GO:0009055">
    <property type="term" value="F:electron transfer activity"/>
    <property type="evidence" value="ECO:0007669"/>
    <property type="project" value="InterPro"/>
</dbReference>
<evidence type="ECO:0000256" key="23">
    <source>
        <dbReference type="PIRSR" id="PIRSR000006-2"/>
    </source>
</evidence>
<dbReference type="InterPro" id="IPR050597">
    <property type="entry name" value="Cytochrome_c_Oxidase_Subunit"/>
</dbReference>
<evidence type="ECO:0000256" key="8">
    <source>
        <dbReference type="ARBA" id="ARBA00022617"/>
    </source>
</evidence>
<evidence type="ECO:0000256" key="6">
    <source>
        <dbReference type="ARBA" id="ARBA00022475"/>
    </source>
</evidence>
<evidence type="ECO:0000256" key="17">
    <source>
        <dbReference type="ARBA" id="ARBA00023004"/>
    </source>
</evidence>
<evidence type="ECO:0000256" key="5">
    <source>
        <dbReference type="ARBA" id="ARBA00022448"/>
    </source>
</evidence>
<dbReference type="InterPro" id="IPR009056">
    <property type="entry name" value="Cyt_c-like_dom"/>
</dbReference>
<evidence type="ECO:0000313" key="27">
    <source>
        <dbReference type="Proteomes" id="UP000321085"/>
    </source>
</evidence>
<dbReference type="Proteomes" id="UP000321085">
    <property type="component" value="Unassembled WGS sequence"/>
</dbReference>
<reference evidence="26 27" key="1">
    <citation type="submission" date="2019-07" db="EMBL/GenBank/DDBJ databases">
        <title>Whole genome shotgun sequence of Microvirga aerophila NBRC 106136.</title>
        <authorList>
            <person name="Hosoyama A."/>
            <person name="Uohara A."/>
            <person name="Ohji S."/>
            <person name="Ichikawa N."/>
        </authorList>
    </citation>
    <scope>NUCLEOTIDE SEQUENCE [LARGE SCALE GENOMIC DNA]</scope>
    <source>
        <strain evidence="26 27">NBRC 106136</strain>
    </source>
</reference>
<evidence type="ECO:0000256" key="24">
    <source>
        <dbReference type="SAM" id="Phobius"/>
    </source>
</evidence>
<dbReference type="Pfam" id="PF00034">
    <property type="entry name" value="Cytochrom_C"/>
    <property type="match status" value="1"/>
</dbReference>
<dbReference type="AlphaFoldDB" id="A0A512BU51"/>
<feature type="binding site" description="covalent" evidence="23">
    <location>
        <position position="127"/>
    </location>
    <ligand>
        <name>heme c</name>
        <dbReference type="ChEBI" id="CHEBI:61717"/>
        <label>1</label>
    </ligand>
</feature>
<evidence type="ECO:0000256" key="21">
    <source>
        <dbReference type="PIRNR" id="PIRNR000006"/>
    </source>
</evidence>
<feature type="binding site" description="axial binding residue" evidence="22">
    <location>
        <position position="266"/>
    </location>
    <ligand>
        <name>heme c</name>
        <dbReference type="ChEBI" id="CHEBI:61717"/>
        <label>1</label>
    </ligand>
    <ligandPart>
        <name>Fe</name>
        <dbReference type="ChEBI" id="CHEBI:18248"/>
    </ligandPart>
</feature>
<feature type="binding site" description="axial binding residue" evidence="22">
    <location>
        <position position="128"/>
    </location>
    <ligand>
        <name>heme c</name>
        <dbReference type="ChEBI" id="CHEBI:61717"/>
        <label>1</label>
    </ligand>
    <ligandPart>
        <name>Fe</name>
        <dbReference type="ChEBI" id="CHEBI:18248"/>
    </ligandPart>
</feature>
<keyword evidence="17 21" id="KW-0408">Iron</keyword>
<dbReference type="SUPFAM" id="SSF46626">
    <property type="entry name" value="Cytochrome c"/>
    <property type="match status" value="2"/>
</dbReference>
<dbReference type="InterPro" id="IPR008168">
    <property type="entry name" value="Cyt_C_IC"/>
</dbReference>
<dbReference type="PRINTS" id="PR00605">
    <property type="entry name" value="CYTCHROMECIC"/>
</dbReference>
<keyword evidence="5 21" id="KW-0813">Transport</keyword>
<evidence type="ECO:0000256" key="15">
    <source>
        <dbReference type="ARBA" id="ARBA00022989"/>
    </source>
</evidence>
<evidence type="ECO:0000256" key="19">
    <source>
        <dbReference type="ARBA" id="ARBA00023136"/>
    </source>
</evidence>
<evidence type="ECO:0000256" key="2">
    <source>
        <dbReference type="ARBA" id="ARBA00004673"/>
    </source>
</evidence>
<keyword evidence="9 21" id="KW-0679">Respiratory chain</keyword>
<evidence type="ECO:0000313" key="26">
    <source>
        <dbReference type="EMBL" id="GEO15454.1"/>
    </source>
</evidence>
<evidence type="ECO:0000256" key="4">
    <source>
        <dbReference type="ARBA" id="ARBA00011203"/>
    </source>
</evidence>
<comment type="cofactor">
    <cofactor evidence="21 23">
        <name>heme c</name>
        <dbReference type="ChEBI" id="CHEBI:61717"/>
    </cofactor>
    <text evidence="21 23">Binds 2 heme C groups per subunit.</text>
</comment>
<evidence type="ECO:0000256" key="20">
    <source>
        <dbReference type="ARBA" id="ARBA00025525"/>
    </source>
</evidence>
<dbReference type="Pfam" id="PF13442">
    <property type="entry name" value="Cytochrome_CBB3"/>
    <property type="match status" value="1"/>
</dbReference>
<keyword evidence="13 21" id="KW-0375">Hydrogen ion transport</keyword>
<organism evidence="26 27">
    <name type="scientific">Microvirga aerophila</name>
    <dbReference type="NCBI Taxonomy" id="670291"/>
    <lineage>
        <taxon>Bacteria</taxon>
        <taxon>Pseudomonadati</taxon>
        <taxon>Pseudomonadota</taxon>
        <taxon>Alphaproteobacteria</taxon>
        <taxon>Hyphomicrobiales</taxon>
        <taxon>Methylobacteriaceae</taxon>
        <taxon>Microvirga</taxon>
    </lineage>
</organism>
<comment type="similarity">
    <text evidence="3 21">Belongs to the CcoP / FixP family.</text>
</comment>
<feature type="domain" description="Cytochrome c" evidence="25">
    <location>
        <begin position="208"/>
        <end position="289"/>
    </location>
</feature>
<feature type="binding site" description="covalent" evidence="23">
    <location>
        <position position="221"/>
    </location>
    <ligand>
        <name>heme c</name>
        <dbReference type="ChEBI" id="CHEBI:61717"/>
        <label>2</label>
    </ligand>
</feature>
<keyword evidence="18 21" id="KW-0406">Ion transport</keyword>
<evidence type="ECO:0000256" key="3">
    <source>
        <dbReference type="ARBA" id="ARBA00006113"/>
    </source>
</evidence>
<dbReference type="Gene3D" id="1.10.760.10">
    <property type="entry name" value="Cytochrome c-like domain"/>
    <property type="match status" value="2"/>
</dbReference>
<dbReference type="GO" id="GO:0016491">
    <property type="term" value="F:oxidoreductase activity"/>
    <property type="evidence" value="ECO:0007669"/>
    <property type="project" value="UniProtKB-KW"/>
</dbReference>
<dbReference type="InterPro" id="IPR004678">
    <property type="entry name" value="Cyt_c_oxidase_cbb3_su3"/>
</dbReference>
<evidence type="ECO:0000256" key="9">
    <source>
        <dbReference type="ARBA" id="ARBA00022660"/>
    </source>
</evidence>
<dbReference type="RefSeq" id="WP_114187669.1">
    <property type="nucleotide sequence ID" value="NZ_BJYU01000042.1"/>
</dbReference>
<dbReference type="InterPro" id="IPR032858">
    <property type="entry name" value="CcoP_N"/>
</dbReference>
<comment type="caution">
    <text evidence="26">The sequence shown here is derived from an EMBL/GenBank/DDBJ whole genome shotgun (WGS) entry which is preliminary data.</text>
</comment>
<dbReference type="PIRSF" id="PIRSF000006">
    <property type="entry name" value="Cbb3-Cox_fixP"/>
    <property type="match status" value="1"/>
</dbReference>
<keyword evidence="27" id="KW-1185">Reference proteome</keyword>
<name>A0A512BU51_9HYPH</name>
<gene>
    <name evidence="26" type="primary">fixP</name>
    <name evidence="26" type="ORF">MAE02_31500</name>
</gene>
<keyword evidence="10 24" id="KW-0812">Transmembrane</keyword>
<dbReference type="InterPro" id="IPR036909">
    <property type="entry name" value="Cyt_c-like_dom_sf"/>
</dbReference>
<feature type="binding site" description="axial binding residue" evidence="22">
    <location>
        <position position="175"/>
    </location>
    <ligand>
        <name>heme c</name>
        <dbReference type="ChEBI" id="CHEBI:61717"/>
        <label>2</label>
    </ligand>
    <ligandPart>
        <name>Fe</name>
        <dbReference type="ChEBI" id="CHEBI:18248"/>
    </ligandPart>
</feature>
<keyword evidence="6 21" id="KW-1003">Cell membrane</keyword>
<evidence type="ECO:0000256" key="22">
    <source>
        <dbReference type="PIRSR" id="PIRSR000006-1"/>
    </source>
</evidence>
<dbReference type="NCBIfam" id="TIGR00782">
    <property type="entry name" value="ccoP"/>
    <property type="match status" value="1"/>
</dbReference>
<keyword evidence="11 21" id="KW-0479">Metal-binding</keyword>
<dbReference type="PANTHER" id="PTHR33751">
    <property type="entry name" value="CBB3-TYPE CYTOCHROME C OXIDASE SUBUNIT FIXP"/>
    <property type="match status" value="1"/>
</dbReference>
<keyword evidence="16 21" id="KW-0560">Oxidoreductase</keyword>
<dbReference type="GO" id="GO:1902600">
    <property type="term" value="P:proton transmembrane transport"/>
    <property type="evidence" value="ECO:0007669"/>
    <property type="project" value="UniProtKB-KW"/>
</dbReference>
<evidence type="ECO:0000256" key="13">
    <source>
        <dbReference type="ARBA" id="ARBA00022781"/>
    </source>
</evidence>
<comment type="subcellular location">
    <subcellularLocation>
        <location evidence="1 21">Cell inner membrane</location>
    </subcellularLocation>
</comment>
<dbReference type="GO" id="GO:0006119">
    <property type="term" value="P:oxidative phosphorylation"/>
    <property type="evidence" value="ECO:0007669"/>
    <property type="project" value="UniProtKB-UniPathway"/>
</dbReference>
<accession>A0A512BU51</accession>